<name>A0ABT6NE69_9FIRM</name>
<sequence>MNKFTVEVLKFSEIDNRVNVPKFQRSLVWSTEKKNSLINTIKRGLPIGAILLTKSKNKYQIIDGLQRITTLKDFKMNPFKYLTTDEVTEKDLISILTATNDAKTTYNMFNDHQRTDLINRTNKLIVDNIKELGNLEIYEKSTAISKILIKNISFLSEDMESSIHGFTYKLLKKVEDILNIDNFEIPAIVYTGDDSEIADVFTLLNSKGTKLSKYDVFAAQWHTTLLNNMDSDIIECVIKKYENSMEETGVEINDFSIESFKKNKQVNIFEYAYALGKLIGDKTKFLFNPKDDSKVDSLGFTVLAGIFNISNKNMHILQSKMTNTNIDYNELMKGIIAISKEIESSLSNFISFKGKDLGAHSELQLASYIITLFRLSYSVTENGIIKNDKFRKEIKQFKSYLPYHYFNDIYRGIWSGSGDTLLDSMVIDENGTDLNSKVANSKYLSEIRREDLKTVLYTWISDEHERNKTPISSEIKLFHHCIISSRLSKLDNYKLDFDHIVPKKRFQNVVNSSSKLLISSPCNITLIPEYDNRAKKEKTYYEYSSDSNSGVKKTYSIEELAKFNYPTSTELSFMHNQITFKHTEYINFIEERKNKLIKDFITALYNKH</sequence>
<protein>
    <submittedName>
        <fullName evidence="2">DUF262 domain-containing protein</fullName>
    </submittedName>
</protein>
<dbReference type="RefSeq" id="WP_281094605.1">
    <property type="nucleotide sequence ID" value="NZ_JARYZI010000007.1"/>
</dbReference>
<accession>A0ABT6NE69</accession>
<evidence type="ECO:0000313" key="2">
    <source>
        <dbReference type="EMBL" id="MDH8678719.1"/>
    </source>
</evidence>
<dbReference type="Proteomes" id="UP001158045">
    <property type="component" value="Unassembled WGS sequence"/>
</dbReference>
<gene>
    <name evidence="2" type="ORF">QE109_11200</name>
</gene>
<organism evidence="2 3">
    <name type="scientific">Fusibacter bizertensis</name>
    <dbReference type="NCBI Taxonomy" id="1488331"/>
    <lineage>
        <taxon>Bacteria</taxon>
        <taxon>Bacillati</taxon>
        <taxon>Bacillota</taxon>
        <taxon>Clostridia</taxon>
        <taxon>Eubacteriales</taxon>
        <taxon>Eubacteriales Family XII. Incertae Sedis</taxon>
        <taxon>Fusibacter</taxon>
    </lineage>
</organism>
<comment type="caution">
    <text evidence="2">The sequence shown here is derived from an EMBL/GenBank/DDBJ whole genome shotgun (WGS) entry which is preliminary data.</text>
</comment>
<dbReference type="PANTHER" id="PTHR37292:SF2">
    <property type="entry name" value="DUF262 DOMAIN-CONTAINING PROTEIN"/>
    <property type="match status" value="1"/>
</dbReference>
<reference evidence="2 3" key="1">
    <citation type="submission" date="2023-04" db="EMBL/GenBank/DDBJ databases">
        <title>Fusibacter bizertensis strain WBS, isolated from littoral bottom sediments of the Arctic seas - biochemical and genomic analysis.</title>
        <authorList>
            <person name="Brioukhanov A.L."/>
        </authorList>
    </citation>
    <scope>NUCLEOTIDE SEQUENCE [LARGE SCALE GENOMIC DNA]</scope>
    <source>
        <strain evidence="2 3">WBS</strain>
    </source>
</reference>
<keyword evidence="3" id="KW-1185">Reference proteome</keyword>
<evidence type="ECO:0000313" key="3">
    <source>
        <dbReference type="Proteomes" id="UP001158045"/>
    </source>
</evidence>
<proteinExistence type="predicted"/>
<dbReference type="PANTHER" id="PTHR37292">
    <property type="entry name" value="VNG6097C"/>
    <property type="match status" value="1"/>
</dbReference>
<dbReference type="InterPro" id="IPR004919">
    <property type="entry name" value="GmrSD_N"/>
</dbReference>
<evidence type="ECO:0000259" key="1">
    <source>
        <dbReference type="Pfam" id="PF03235"/>
    </source>
</evidence>
<feature type="domain" description="GmrSD restriction endonucleases N-terminal" evidence="1">
    <location>
        <begin position="11"/>
        <end position="220"/>
    </location>
</feature>
<dbReference type="Pfam" id="PF03235">
    <property type="entry name" value="GmrSD_N"/>
    <property type="match status" value="1"/>
</dbReference>
<dbReference type="EMBL" id="JARYZI010000007">
    <property type="protein sequence ID" value="MDH8678719.1"/>
    <property type="molecule type" value="Genomic_DNA"/>
</dbReference>